<feature type="region of interest" description="Disordered" evidence="4">
    <location>
        <begin position="1453"/>
        <end position="1610"/>
    </location>
</feature>
<feature type="repeat" description="WD" evidence="3">
    <location>
        <begin position="299"/>
        <end position="333"/>
    </location>
</feature>
<dbReference type="GO" id="GO:0006357">
    <property type="term" value="P:regulation of transcription by RNA polymerase II"/>
    <property type="evidence" value="ECO:0007669"/>
    <property type="project" value="TreeGrafter"/>
</dbReference>
<dbReference type="PRINTS" id="PR00503">
    <property type="entry name" value="BROMODOMAIN"/>
</dbReference>
<dbReference type="GO" id="GO:0007010">
    <property type="term" value="P:cytoskeleton organization"/>
    <property type="evidence" value="ECO:0007669"/>
    <property type="project" value="TreeGrafter"/>
</dbReference>
<keyword evidence="3" id="KW-0853">WD repeat</keyword>
<feature type="compositionally biased region" description="Basic residues" evidence="4">
    <location>
        <begin position="1487"/>
        <end position="1496"/>
    </location>
</feature>
<dbReference type="PANTHER" id="PTHR16266:SF17">
    <property type="entry name" value="BRWD3"/>
    <property type="match status" value="1"/>
</dbReference>
<reference evidence="8" key="1">
    <citation type="submission" date="2016-04" db="UniProtKB">
        <authorList>
            <consortium name="WormBaseParasite"/>
        </authorList>
    </citation>
    <scope>IDENTIFICATION</scope>
</reference>
<evidence type="ECO:0000313" key="6">
    <source>
        <dbReference type="EMBL" id="VDD91305.1"/>
    </source>
</evidence>
<dbReference type="PANTHER" id="PTHR16266">
    <property type="entry name" value="WD REPEAT DOMAIN 9"/>
    <property type="match status" value="1"/>
</dbReference>
<feature type="compositionally biased region" description="Polar residues" evidence="4">
    <location>
        <begin position="1472"/>
        <end position="1486"/>
    </location>
</feature>
<protein>
    <submittedName>
        <fullName evidence="8">Bromo domain-containing protein</fullName>
    </submittedName>
</protein>
<dbReference type="Gene3D" id="1.20.920.10">
    <property type="entry name" value="Bromodomain-like"/>
    <property type="match status" value="1"/>
</dbReference>
<dbReference type="InterPro" id="IPR057451">
    <property type="entry name" value="BRWD/PHIP_AD"/>
</dbReference>
<dbReference type="Pfam" id="PF00400">
    <property type="entry name" value="WD40"/>
    <property type="match status" value="2"/>
</dbReference>
<dbReference type="EMBL" id="UXUI01008360">
    <property type="protein sequence ID" value="VDD91305.1"/>
    <property type="molecule type" value="Genomic_DNA"/>
</dbReference>
<accession>A0A0N4V817</accession>
<dbReference type="SMART" id="SM00320">
    <property type="entry name" value="WD40"/>
    <property type="match status" value="7"/>
</dbReference>
<dbReference type="STRING" id="51028.A0A0N4V817"/>
<evidence type="ECO:0000313" key="7">
    <source>
        <dbReference type="Proteomes" id="UP000274131"/>
    </source>
</evidence>
<feature type="compositionally biased region" description="Basic residues" evidence="4">
    <location>
        <begin position="1511"/>
        <end position="1522"/>
    </location>
</feature>
<dbReference type="SUPFAM" id="SSF50978">
    <property type="entry name" value="WD40 repeat-like"/>
    <property type="match status" value="1"/>
</dbReference>
<feature type="repeat" description="WD" evidence="3">
    <location>
        <begin position="361"/>
        <end position="395"/>
    </location>
</feature>
<dbReference type="InterPro" id="IPR001487">
    <property type="entry name" value="Bromodomain"/>
</dbReference>
<dbReference type="InterPro" id="IPR001680">
    <property type="entry name" value="WD40_rpt"/>
</dbReference>
<dbReference type="GO" id="GO:0008360">
    <property type="term" value="P:regulation of cell shape"/>
    <property type="evidence" value="ECO:0007669"/>
    <property type="project" value="TreeGrafter"/>
</dbReference>
<feature type="compositionally biased region" description="Low complexity" evidence="4">
    <location>
        <begin position="751"/>
        <end position="790"/>
    </location>
</feature>
<dbReference type="WBParaSite" id="EVEC_0000648201-mRNA-1">
    <property type="protein sequence ID" value="EVEC_0000648201-mRNA-1"/>
    <property type="gene ID" value="EVEC_0000648201"/>
</dbReference>
<dbReference type="GO" id="GO:0005634">
    <property type="term" value="C:nucleus"/>
    <property type="evidence" value="ECO:0007669"/>
    <property type="project" value="TreeGrafter"/>
</dbReference>
<feature type="compositionally biased region" description="Basic residues" evidence="4">
    <location>
        <begin position="1535"/>
        <end position="1549"/>
    </location>
</feature>
<dbReference type="PROSITE" id="PS50294">
    <property type="entry name" value="WD_REPEATS_REGION"/>
    <property type="match status" value="2"/>
</dbReference>
<dbReference type="InterPro" id="IPR052060">
    <property type="entry name" value="Bromo_WD_repeat"/>
</dbReference>
<dbReference type="Gene3D" id="2.30.30.1040">
    <property type="match status" value="1"/>
</dbReference>
<dbReference type="Pfam" id="PF25313">
    <property type="entry name" value="BRWD_AD"/>
    <property type="match status" value="1"/>
</dbReference>
<dbReference type="PROSITE" id="PS50082">
    <property type="entry name" value="WD_REPEATS_2"/>
    <property type="match status" value="4"/>
</dbReference>
<feature type="repeat" description="WD" evidence="3">
    <location>
        <begin position="396"/>
        <end position="438"/>
    </location>
</feature>
<reference evidence="6 7" key="2">
    <citation type="submission" date="2018-10" db="EMBL/GenBank/DDBJ databases">
        <authorList>
            <consortium name="Pathogen Informatics"/>
        </authorList>
    </citation>
    <scope>NUCLEOTIDE SEQUENCE [LARGE SCALE GENOMIC DNA]</scope>
</reference>
<dbReference type="InterPro" id="IPR015943">
    <property type="entry name" value="WD40/YVTN_repeat-like_dom_sf"/>
</dbReference>
<evidence type="ECO:0000256" key="1">
    <source>
        <dbReference type="ARBA" id="ARBA00023117"/>
    </source>
</evidence>
<dbReference type="SUPFAM" id="SSF47370">
    <property type="entry name" value="Bromodomain"/>
    <property type="match status" value="1"/>
</dbReference>
<evidence type="ECO:0000256" key="3">
    <source>
        <dbReference type="PROSITE-ProRule" id="PRU00221"/>
    </source>
</evidence>
<dbReference type="InterPro" id="IPR036322">
    <property type="entry name" value="WD40_repeat_dom_sf"/>
</dbReference>
<dbReference type="Gene3D" id="2.130.10.10">
    <property type="entry name" value="YVTN repeat-like/Quinoprotein amine dehydrogenase"/>
    <property type="match status" value="2"/>
</dbReference>
<keyword evidence="7" id="KW-1185">Reference proteome</keyword>
<feature type="domain" description="Bromo" evidence="5">
    <location>
        <begin position="1027"/>
        <end position="1097"/>
    </location>
</feature>
<dbReference type="Proteomes" id="UP000274131">
    <property type="component" value="Unassembled WGS sequence"/>
</dbReference>
<feature type="compositionally biased region" description="Polar residues" evidence="4">
    <location>
        <begin position="1550"/>
        <end position="1559"/>
    </location>
</feature>
<name>A0A0N4V817_ENTVE</name>
<organism evidence="8">
    <name type="scientific">Enterobius vermicularis</name>
    <name type="common">Human pinworm</name>
    <dbReference type="NCBI Taxonomy" id="51028"/>
    <lineage>
        <taxon>Eukaryota</taxon>
        <taxon>Metazoa</taxon>
        <taxon>Ecdysozoa</taxon>
        <taxon>Nematoda</taxon>
        <taxon>Chromadorea</taxon>
        <taxon>Rhabditida</taxon>
        <taxon>Spirurina</taxon>
        <taxon>Oxyuridomorpha</taxon>
        <taxon>Oxyuroidea</taxon>
        <taxon>Oxyuridae</taxon>
        <taxon>Enterobius</taxon>
    </lineage>
</organism>
<evidence type="ECO:0000313" key="8">
    <source>
        <dbReference type="WBParaSite" id="EVEC_0000648201-mRNA-1"/>
    </source>
</evidence>
<dbReference type="Pfam" id="PF00439">
    <property type="entry name" value="Bromodomain"/>
    <property type="match status" value="1"/>
</dbReference>
<feature type="compositionally biased region" description="Acidic residues" evidence="4">
    <location>
        <begin position="653"/>
        <end position="667"/>
    </location>
</feature>
<feature type="compositionally biased region" description="Acidic residues" evidence="4">
    <location>
        <begin position="1455"/>
        <end position="1466"/>
    </location>
</feature>
<feature type="repeat" description="WD" evidence="3">
    <location>
        <begin position="158"/>
        <end position="199"/>
    </location>
</feature>
<feature type="region of interest" description="Disordered" evidence="4">
    <location>
        <begin position="620"/>
        <end position="790"/>
    </location>
</feature>
<proteinExistence type="predicted"/>
<dbReference type="InterPro" id="IPR036427">
    <property type="entry name" value="Bromodomain-like_sf"/>
</dbReference>
<evidence type="ECO:0000256" key="2">
    <source>
        <dbReference type="PROSITE-ProRule" id="PRU00035"/>
    </source>
</evidence>
<keyword evidence="1 2" id="KW-0103">Bromodomain</keyword>
<feature type="region of interest" description="Disordered" evidence="4">
    <location>
        <begin position="1288"/>
        <end position="1339"/>
    </location>
</feature>
<gene>
    <name evidence="6" type="ORF">EVEC_LOCUS6056</name>
</gene>
<sequence>MDSARHFDATSHNELLLAIQWYLSQSPCKESSEVLRKEIERLQEGSIRIGQTSLVGLIERLNSLVCASFPPVISHLPLRLFASKKQSLCRNEEQKKKRALLLADTVANKRRVDCNSTLIFQSRQLGRKFPRYKMLPKGADDCLVKVWSATSGLLRFTLRGHGAQITDISVADDNSLLASGSLDKTMRVWSLRSAASLALFRHHAAAVTLITFLPYVCGQTRYLLSTGGDCVANFYKYASDDETFSNYEHISFNERASPGSRLVSSCCSPGGNLVVIGDTHRFLRIFRLSEEGVLKLKDIEAHSDRVDSLAWAHSGLRFVSGSKDGVAKVWNFRYNDWESVSLDTKKRDEKLSAPSRRAYKVTMVCWTLEDDFVVTSGSDHALVVWDPSNGRLVRQLEGHKEDTYVLIAHPLYREYVFSAGHDGLFMIWNVNDGALVKRYQNQEEVNGSVPLFDFSISPDGTVVAAVDSLGRLSIFGMGTSQRVKTTPKEQPVTYDLNGELVDEDTAVAPHQMPPPLLVDGDGNEYAMDIQRLVPGRDYLNEDCANEGGVLPSPWLTRDLVQRLPPSTINIYNCRTAALRELEMKDFAREACKKKPLDLVSVETFSARNSARLIYANVQRVSEEPEDDVGLEELVTSESSEDSTFDTSSSSSSSEDEETELSEEDTSDSDYSLGSNLPLRRRKVRDGSVSDESCLDSPKRRSVRRRKKSENGSEEENSEQINTDGSEVPEPKSGGRSARGSTRSTRSRRRWLSSSSEVTVSTASVSTAPTESPPQRATRSTASPGPSSSAARHSATIIEFPSWMRLFRPCRFPYIAQIGDVVVYFRQGHELYLNAVESLRLYSVTQRMRPLAHLDAEEMCLVTEVKYVRRPYRLISVKLARLDENETPTGLVFSVKYHDLENVPDFIILQRLYAESTASIYEQGDQIESILDGHWWSGTIDKKEPYDEVNFPRSHWYSLTVRWDSGEDEKMSPWDVQLIGNERRTGQATDEELFEYSYVPRLEVDWSCCGGTAEQCEGKLIAAIEALQEDDDAKPFSVPVDLKDYPEYSLNVDYPVDLETISKRAQNKYYRRFTSMEQDIKYIAINASIFNEPKSTIVHNSRALVETLIRYLKSSDDTDVRALFQTLKDAPEQELGEYKKPCRIKIPTRTENTSALTVNTFDHNLDFAVTNFSAQEWLNDCARIVDTMSRSAFDEFLVDGGSETLGAAAADGALSLTSILSLIEQRRYTDPQQVVDDVQKLLQSYREFIDDNRSPLYLQSLTFSSRFNNSMAPILAKWKRFQQLNSALHSNENGVPSSCRLRSRRRKSSHVYNTRQKINDDPKSDACPGPSSLRSGRNARMPNGFYRNLNNGIHAEVLELQRNNTRRKSKQKNRVVGPSAALDCKVNSAVIPSEDPVSTSDLVRQPAEETIADELLCSDIPGPSCSKNHTISNGEILNNLNKNSRQVAMDASISESGDEDYVLDDSGEGVSEASDSSYSYENLNSTKKNVRTRKRQKGRDFFASDVPCSSGKSKRRKRSRKLKSSSTESQVEDGVKKKKRRTSKHQRRNKSSYTKENTPESGELTDENSRTVRPRRSRYNNAKYNEDDEPEEGHVTNANIRSCPRKLRSHR</sequence>
<feature type="compositionally biased region" description="Low complexity" evidence="4">
    <location>
        <begin position="733"/>
        <end position="743"/>
    </location>
</feature>
<dbReference type="OrthoDB" id="10265743at2759"/>
<evidence type="ECO:0000259" key="5">
    <source>
        <dbReference type="PROSITE" id="PS50014"/>
    </source>
</evidence>
<dbReference type="PROSITE" id="PS50014">
    <property type="entry name" value="BROMODOMAIN_2"/>
    <property type="match status" value="1"/>
</dbReference>
<dbReference type="SMART" id="SM00297">
    <property type="entry name" value="BROMO"/>
    <property type="match status" value="1"/>
</dbReference>
<evidence type="ECO:0000256" key="4">
    <source>
        <dbReference type="SAM" id="MobiDB-lite"/>
    </source>
</evidence>